<sequence>MLLSTAALEKHKSNFDMFKQQMKLNRVKSYVADQQRYIDQYKSPNSSDIDSVPESCENQEPLSSNAFLASISEIIRRKQAHTEAAPSSSIQSPSSYSRKQPLLHPSSIDRYMQEPKRPAAAAAAALDESVQDSSSLGRHNKRHKSSPSSHASERIPLQTKPSMIKKATHGMHLLQKFVSPNLEISRITMKSSTRQPKLGIFRKGKSSAQGRPIPDITDFHDESMASSIKRRESIKPNIVMEDLSHEPPSISKFFSKRPAAQAIHTTTSGGSALSHLHQHATTIHQQDRPTRETPHSTATPVLSSNNQARKGSHSPAAAAADVPYYEALSNNSFDSIYRLLDECHDMNQYQTPTSGHRHAKPSYSPVKTPHSFFQPTTTEEQQHAKINTSNMSFLNNSKLPHPLYLHRSATPRVEPTTTTTTMFASPPPCHYNDALYGAPTHQQPTTMMRKPTLLPALTDQRFSAPSWQVAESVASVAANTAAEEHAQLLQQEKAEEEDDDHTTTANNDLELVLQSQAMNMLDDSIRQNDDDIRGFWLRQPGFTTRDQYNKTC</sequence>
<feature type="region of interest" description="Disordered" evidence="1">
    <location>
        <begin position="277"/>
        <end position="315"/>
    </location>
</feature>
<accession>A0A162QZX9</accession>
<dbReference type="STRING" id="747725.A0A162QZX9"/>
<dbReference type="AlphaFoldDB" id="A0A162QZX9"/>
<keyword evidence="3" id="KW-1185">Reference proteome</keyword>
<dbReference type="Proteomes" id="UP000077051">
    <property type="component" value="Unassembled WGS sequence"/>
</dbReference>
<evidence type="ECO:0000313" key="3">
    <source>
        <dbReference type="Proteomes" id="UP000077051"/>
    </source>
</evidence>
<dbReference type="OrthoDB" id="2537141at2759"/>
<feature type="region of interest" description="Disordered" evidence="1">
    <location>
        <begin position="78"/>
        <end position="102"/>
    </location>
</feature>
<evidence type="ECO:0000313" key="2">
    <source>
        <dbReference type="EMBL" id="OAD07010.1"/>
    </source>
</evidence>
<feature type="compositionally biased region" description="Low complexity" evidence="1">
    <location>
        <begin position="87"/>
        <end position="97"/>
    </location>
</feature>
<feature type="compositionally biased region" description="Polar residues" evidence="1">
    <location>
        <begin position="295"/>
        <end position="309"/>
    </location>
</feature>
<proteinExistence type="predicted"/>
<name>A0A162QZX9_MUCCL</name>
<organism evidence="2 3">
    <name type="scientific">Mucor lusitanicus CBS 277.49</name>
    <dbReference type="NCBI Taxonomy" id="747725"/>
    <lineage>
        <taxon>Eukaryota</taxon>
        <taxon>Fungi</taxon>
        <taxon>Fungi incertae sedis</taxon>
        <taxon>Mucoromycota</taxon>
        <taxon>Mucoromycotina</taxon>
        <taxon>Mucoromycetes</taxon>
        <taxon>Mucorales</taxon>
        <taxon>Mucorineae</taxon>
        <taxon>Mucoraceae</taxon>
        <taxon>Mucor</taxon>
    </lineage>
</organism>
<feature type="region of interest" description="Disordered" evidence="1">
    <location>
        <begin position="114"/>
        <end position="158"/>
    </location>
</feature>
<dbReference type="EMBL" id="AMYB01000002">
    <property type="protein sequence ID" value="OAD07010.1"/>
    <property type="molecule type" value="Genomic_DNA"/>
</dbReference>
<evidence type="ECO:0000256" key="1">
    <source>
        <dbReference type="SAM" id="MobiDB-lite"/>
    </source>
</evidence>
<feature type="region of interest" description="Disordered" evidence="1">
    <location>
        <begin position="350"/>
        <end position="370"/>
    </location>
</feature>
<feature type="compositionally biased region" description="Basic and acidic residues" evidence="1">
    <location>
        <begin position="285"/>
        <end position="294"/>
    </location>
</feature>
<dbReference type="VEuPathDB" id="FungiDB:MUCCIDRAFT_107608"/>
<feature type="region of interest" description="Disordered" evidence="1">
    <location>
        <begin position="41"/>
        <end position="61"/>
    </location>
</feature>
<gene>
    <name evidence="2" type="ORF">MUCCIDRAFT_107608</name>
</gene>
<comment type="caution">
    <text evidence="2">The sequence shown here is derived from an EMBL/GenBank/DDBJ whole genome shotgun (WGS) entry which is preliminary data.</text>
</comment>
<protein>
    <submittedName>
        <fullName evidence="2">Uncharacterized protein</fullName>
    </submittedName>
</protein>
<reference evidence="2 3" key="1">
    <citation type="submission" date="2015-06" db="EMBL/GenBank/DDBJ databases">
        <title>Expansion of signal transduction pathways in fungi by whole-genome duplication.</title>
        <authorList>
            <consortium name="DOE Joint Genome Institute"/>
            <person name="Corrochano L.M."/>
            <person name="Kuo A."/>
            <person name="Marcet-Houben M."/>
            <person name="Polaino S."/>
            <person name="Salamov A."/>
            <person name="Villalobos J.M."/>
            <person name="Alvarez M.I."/>
            <person name="Avalos J."/>
            <person name="Benito E.P."/>
            <person name="Benoit I."/>
            <person name="Burger G."/>
            <person name="Camino L.P."/>
            <person name="Canovas D."/>
            <person name="Cerda-Olmedo E."/>
            <person name="Cheng J.-F."/>
            <person name="Dominguez A."/>
            <person name="Elias M."/>
            <person name="Eslava A.P."/>
            <person name="Glaser F."/>
            <person name="Grimwood J."/>
            <person name="Gutierrez G."/>
            <person name="Heitman J."/>
            <person name="Henrissat B."/>
            <person name="Iturriaga E.A."/>
            <person name="Lang B.F."/>
            <person name="Lavin J.L."/>
            <person name="Lee S."/>
            <person name="Li W."/>
            <person name="Lindquist E."/>
            <person name="Lopez-Garcia S."/>
            <person name="Luque E.M."/>
            <person name="Marcos A.T."/>
            <person name="Martin J."/>
            <person name="Mccluskey K."/>
            <person name="Medina H.R."/>
            <person name="Miralles-Duran A."/>
            <person name="Miyazaki A."/>
            <person name="Munoz-Torres E."/>
            <person name="Oguiza J.A."/>
            <person name="Ohm R."/>
            <person name="Olmedo M."/>
            <person name="Orejas M."/>
            <person name="Ortiz-Castellanos L."/>
            <person name="Pisabarro A.G."/>
            <person name="Rodriguez-Romero J."/>
            <person name="Ruiz-Herrera J."/>
            <person name="Ruiz-Vazquez R."/>
            <person name="Sanz C."/>
            <person name="Schackwitz W."/>
            <person name="Schmutz J."/>
            <person name="Shahriari M."/>
            <person name="Shelest E."/>
            <person name="Silva-Franco F."/>
            <person name="Soanes D."/>
            <person name="Syed K."/>
            <person name="Tagua V.G."/>
            <person name="Talbot N.J."/>
            <person name="Thon M."/>
            <person name="De Vries R.P."/>
            <person name="Wiebenga A."/>
            <person name="Yadav J.S."/>
            <person name="Braun E.L."/>
            <person name="Baker S."/>
            <person name="Garre V."/>
            <person name="Horwitz B."/>
            <person name="Torres-Martinez S."/>
            <person name="Idnurm A."/>
            <person name="Herrera-Estrella A."/>
            <person name="Gabaldon T."/>
            <person name="Grigoriev I.V."/>
        </authorList>
    </citation>
    <scope>NUCLEOTIDE SEQUENCE [LARGE SCALE GENOMIC DNA]</scope>
    <source>
        <strain evidence="2 3">CBS 277.49</strain>
    </source>
</reference>